<evidence type="ECO:0000256" key="1">
    <source>
        <dbReference type="ARBA" id="ARBA00004202"/>
    </source>
</evidence>
<evidence type="ECO:0000313" key="17">
    <source>
        <dbReference type="Proteomes" id="UP001597139"/>
    </source>
</evidence>
<evidence type="ECO:0000256" key="10">
    <source>
        <dbReference type="ARBA" id="ARBA00053454"/>
    </source>
</evidence>
<comment type="catalytic activity">
    <reaction evidence="8">
        <text>D-xylose(out) + ATP + H2O = D-xylose(in) + ADP + phosphate + H(+)</text>
        <dbReference type="Rhea" id="RHEA:29899"/>
        <dbReference type="ChEBI" id="CHEBI:15377"/>
        <dbReference type="ChEBI" id="CHEBI:15378"/>
        <dbReference type="ChEBI" id="CHEBI:30616"/>
        <dbReference type="ChEBI" id="CHEBI:43474"/>
        <dbReference type="ChEBI" id="CHEBI:53455"/>
        <dbReference type="ChEBI" id="CHEBI:456216"/>
        <dbReference type="EC" id="7.5.2.13"/>
    </reaction>
    <physiologicalReaction direction="left-to-right" evidence="8">
        <dbReference type="Rhea" id="RHEA:29900"/>
    </physiologicalReaction>
</comment>
<comment type="catalytic activity">
    <reaction evidence="9">
        <text>L-arabinose(out) + ATP + H2O = L-arabinose(in) + ADP + phosphate + H(+)</text>
        <dbReference type="Rhea" id="RHEA:30007"/>
        <dbReference type="ChEBI" id="CHEBI:15377"/>
        <dbReference type="ChEBI" id="CHEBI:15378"/>
        <dbReference type="ChEBI" id="CHEBI:17535"/>
        <dbReference type="ChEBI" id="CHEBI:30616"/>
        <dbReference type="ChEBI" id="CHEBI:43474"/>
        <dbReference type="ChEBI" id="CHEBI:456216"/>
        <dbReference type="EC" id="7.5.2.13"/>
    </reaction>
    <physiologicalReaction direction="left-to-right" evidence="9">
        <dbReference type="Rhea" id="RHEA:30008"/>
    </physiologicalReaction>
</comment>
<keyword evidence="5 16" id="KW-0067">ATP-binding</keyword>
<dbReference type="InterPro" id="IPR008995">
    <property type="entry name" value="Mo/tungstate-bd_C_term_dom"/>
</dbReference>
<dbReference type="Pfam" id="PF00005">
    <property type="entry name" value="ABC_tran"/>
    <property type="match status" value="1"/>
</dbReference>
<dbReference type="GO" id="GO:0005886">
    <property type="term" value="C:plasma membrane"/>
    <property type="evidence" value="ECO:0007669"/>
    <property type="project" value="UniProtKB-SubCell"/>
</dbReference>
<evidence type="ECO:0000256" key="13">
    <source>
        <dbReference type="ARBA" id="ARBA00066315"/>
    </source>
</evidence>
<evidence type="ECO:0000256" key="2">
    <source>
        <dbReference type="ARBA" id="ARBA00022448"/>
    </source>
</evidence>
<dbReference type="InterPro" id="IPR017871">
    <property type="entry name" value="ABC_transporter-like_CS"/>
</dbReference>
<dbReference type="PROSITE" id="PS50893">
    <property type="entry name" value="ABC_TRANSPORTER_2"/>
    <property type="match status" value="1"/>
</dbReference>
<dbReference type="AlphaFoldDB" id="A0ABD6BUX5"/>
<organism evidence="16 17">
    <name type="scientific">Halolamina litorea</name>
    <dbReference type="NCBI Taxonomy" id="1515593"/>
    <lineage>
        <taxon>Archaea</taxon>
        <taxon>Methanobacteriati</taxon>
        <taxon>Methanobacteriota</taxon>
        <taxon>Stenosarchaea group</taxon>
        <taxon>Halobacteria</taxon>
        <taxon>Halobacteriales</taxon>
        <taxon>Haloferacaceae</taxon>
    </lineage>
</organism>
<dbReference type="Proteomes" id="UP001597139">
    <property type="component" value="Unassembled WGS sequence"/>
</dbReference>
<evidence type="ECO:0000256" key="8">
    <source>
        <dbReference type="ARBA" id="ARBA00050355"/>
    </source>
</evidence>
<dbReference type="PROSITE" id="PS00211">
    <property type="entry name" value="ABC_TRANSPORTER_1"/>
    <property type="match status" value="1"/>
</dbReference>
<evidence type="ECO:0000256" key="7">
    <source>
        <dbReference type="ARBA" id="ARBA00023136"/>
    </source>
</evidence>
<comment type="subunit">
    <text evidence="12">The complex is composed of two ATP-binding proteins (XacJ and XacK), two transmembrane proteins (XacH and XacI) and a solute-binding protein (XacG).</text>
</comment>
<dbReference type="PANTHER" id="PTHR43875">
    <property type="entry name" value="MALTODEXTRIN IMPORT ATP-BINDING PROTEIN MSMX"/>
    <property type="match status" value="1"/>
</dbReference>
<evidence type="ECO:0000256" key="12">
    <source>
        <dbReference type="ARBA" id="ARBA00065962"/>
    </source>
</evidence>
<dbReference type="RefSeq" id="WP_267645082.1">
    <property type="nucleotide sequence ID" value="NZ_JANHGR010000001.1"/>
</dbReference>
<evidence type="ECO:0000256" key="11">
    <source>
        <dbReference type="ARBA" id="ARBA00061029"/>
    </source>
</evidence>
<accession>A0ABD6BUX5</accession>
<dbReference type="InterPro" id="IPR015855">
    <property type="entry name" value="ABC_transpr_MalK-like"/>
</dbReference>
<keyword evidence="2" id="KW-0813">Transport</keyword>
<comment type="caution">
    <text evidence="16">The sequence shown here is derived from an EMBL/GenBank/DDBJ whole genome shotgun (WGS) entry which is preliminary data.</text>
</comment>
<comment type="similarity">
    <text evidence="11">Belongs to the ABC transporter superfamily. Carbohydrate uptake transporter-1 (CUT1) (TC 3.A.1.1) family.</text>
</comment>
<comment type="subcellular location">
    <subcellularLocation>
        <location evidence="1">Cell membrane</location>
        <topology evidence="1">Peripheral membrane protein</topology>
    </subcellularLocation>
</comment>
<dbReference type="InterPro" id="IPR040582">
    <property type="entry name" value="OB_MalK-like"/>
</dbReference>
<evidence type="ECO:0000256" key="14">
    <source>
        <dbReference type="SAM" id="MobiDB-lite"/>
    </source>
</evidence>
<dbReference type="SUPFAM" id="SSF52540">
    <property type="entry name" value="P-loop containing nucleoside triphosphate hydrolases"/>
    <property type="match status" value="1"/>
</dbReference>
<dbReference type="Pfam" id="PF17912">
    <property type="entry name" value="OB_MalK"/>
    <property type="match status" value="1"/>
</dbReference>
<reference evidence="16 17" key="1">
    <citation type="journal article" date="2019" name="Int. J. Syst. Evol. Microbiol.">
        <title>The Global Catalogue of Microorganisms (GCM) 10K type strain sequencing project: providing services to taxonomists for standard genome sequencing and annotation.</title>
        <authorList>
            <consortium name="The Broad Institute Genomics Platform"/>
            <consortium name="The Broad Institute Genome Sequencing Center for Infectious Disease"/>
            <person name="Wu L."/>
            <person name="Ma J."/>
        </authorList>
    </citation>
    <scope>NUCLEOTIDE SEQUENCE [LARGE SCALE GENOMIC DNA]</scope>
    <source>
        <strain evidence="16 17">CGMCC 1.12859</strain>
    </source>
</reference>
<dbReference type="NCBIfam" id="NF008653">
    <property type="entry name" value="PRK11650.1"/>
    <property type="match status" value="1"/>
</dbReference>
<dbReference type="EMBL" id="JBHUCZ010000027">
    <property type="protein sequence ID" value="MFD1568923.1"/>
    <property type="molecule type" value="Genomic_DNA"/>
</dbReference>
<dbReference type="GO" id="GO:0005524">
    <property type="term" value="F:ATP binding"/>
    <property type="evidence" value="ECO:0007669"/>
    <property type="project" value="UniProtKB-KW"/>
</dbReference>
<dbReference type="InterPro" id="IPR003439">
    <property type="entry name" value="ABC_transporter-like_ATP-bd"/>
</dbReference>
<gene>
    <name evidence="16" type="ORF">ACFSAU_15620</name>
</gene>
<comment type="function">
    <text evidence="10">Part of the ABC transporter complex XacGHIJK involved in the uptake of xylose and arabinose. Responsible for energy coupling to the transport system.</text>
</comment>
<evidence type="ECO:0000313" key="16">
    <source>
        <dbReference type="EMBL" id="MFD1568923.1"/>
    </source>
</evidence>
<dbReference type="SUPFAM" id="SSF50331">
    <property type="entry name" value="MOP-like"/>
    <property type="match status" value="1"/>
</dbReference>
<proteinExistence type="inferred from homology"/>
<dbReference type="InterPro" id="IPR027417">
    <property type="entry name" value="P-loop_NTPase"/>
</dbReference>
<protein>
    <recommendedName>
        <fullName evidence="13">ABC-type D-xylose/L-arabinose transporter</fullName>
        <ecNumber evidence="13">7.5.2.13</ecNumber>
    </recommendedName>
</protein>
<dbReference type="PANTHER" id="PTHR43875:SF15">
    <property type="entry name" value="TREHALOSE IMPORT ATP-BINDING PROTEIN SUGC"/>
    <property type="match status" value="1"/>
</dbReference>
<dbReference type="InterPro" id="IPR003593">
    <property type="entry name" value="AAA+_ATPase"/>
</dbReference>
<dbReference type="GO" id="GO:1902495">
    <property type="term" value="C:transmembrane transporter complex"/>
    <property type="evidence" value="ECO:0007669"/>
    <property type="project" value="UniProtKB-ARBA"/>
</dbReference>
<keyword evidence="4" id="KW-0547">Nucleotide-binding</keyword>
<dbReference type="SMART" id="SM00382">
    <property type="entry name" value="AAA"/>
    <property type="match status" value="1"/>
</dbReference>
<keyword evidence="3" id="KW-1003">Cell membrane</keyword>
<feature type="domain" description="ABC transporter" evidence="15">
    <location>
        <begin position="25"/>
        <end position="260"/>
    </location>
</feature>
<evidence type="ECO:0000256" key="6">
    <source>
        <dbReference type="ARBA" id="ARBA00022967"/>
    </source>
</evidence>
<dbReference type="FunFam" id="3.40.50.300:FF:000042">
    <property type="entry name" value="Maltose/maltodextrin ABC transporter, ATP-binding protein"/>
    <property type="match status" value="1"/>
</dbReference>
<evidence type="ECO:0000256" key="3">
    <source>
        <dbReference type="ARBA" id="ARBA00022475"/>
    </source>
</evidence>
<dbReference type="GO" id="GO:0022857">
    <property type="term" value="F:transmembrane transporter activity"/>
    <property type="evidence" value="ECO:0007669"/>
    <property type="project" value="UniProtKB-ARBA"/>
</dbReference>
<feature type="region of interest" description="Disordered" evidence="14">
    <location>
        <begin position="1"/>
        <end position="23"/>
    </location>
</feature>
<keyword evidence="17" id="KW-1185">Reference proteome</keyword>
<dbReference type="Gene3D" id="2.40.50.100">
    <property type="match status" value="1"/>
</dbReference>
<dbReference type="EC" id="7.5.2.13" evidence="13"/>
<evidence type="ECO:0000259" key="15">
    <source>
        <dbReference type="PROSITE" id="PS50893"/>
    </source>
</evidence>
<sequence>MSDTNHPTTDRVAQNSDHEDRTRSLELDGITKEYTEDDGSTVVAVDDVSLDVYDGEFIVLVGPSGCGKTTTLRIVAGLEQPTRGTLRIDGEDVAGQEPRERDIAMVFQNYALYPHKTVRGNIAFPLEIRKYPDDEVEKRVHDTAELLGIGDLLDRRPSDLSGGQQQRVALGRAIVRDPSVFLFDEPLSNLDAKLRIQMRTELNKLHDRVGRTSVYVTHDQVEAMTLSDRVVVMNDGRVQQVAPPDEVYEHPENRFVAGFIGEPPMNFFPVTTVPDGDSLRVDAGGFSLVLDPDVADTVAAWDGDTEHLDLGIRPEAFEDAALVERELGEGETFPAHVAVVEPMGPHTDLALRPIDRSEDETAEFTARVANETDATPGETLDLVVDTDAIHLFDQETGANILV</sequence>
<dbReference type="InterPro" id="IPR012340">
    <property type="entry name" value="NA-bd_OB-fold"/>
</dbReference>
<dbReference type="Gene3D" id="2.40.50.140">
    <property type="entry name" value="Nucleic acid-binding proteins"/>
    <property type="match status" value="1"/>
</dbReference>
<keyword evidence="6" id="KW-1278">Translocase</keyword>
<name>A0ABD6BUX5_9EURY</name>
<feature type="compositionally biased region" description="Polar residues" evidence="14">
    <location>
        <begin position="1"/>
        <end position="15"/>
    </location>
</feature>
<dbReference type="InterPro" id="IPR047641">
    <property type="entry name" value="ABC_transpr_MalK/UgpC-like"/>
</dbReference>
<evidence type="ECO:0000256" key="9">
    <source>
        <dbReference type="ARBA" id="ARBA00051890"/>
    </source>
</evidence>
<keyword evidence="7" id="KW-0472">Membrane</keyword>
<dbReference type="Gene3D" id="3.40.50.300">
    <property type="entry name" value="P-loop containing nucleotide triphosphate hydrolases"/>
    <property type="match status" value="1"/>
</dbReference>
<dbReference type="CDD" id="cd03301">
    <property type="entry name" value="ABC_MalK_N"/>
    <property type="match status" value="1"/>
</dbReference>
<evidence type="ECO:0000256" key="4">
    <source>
        <dbReference type="ARBA" id="ARBA00022741"/>
    </source>
</evidence>
<evidence type="ECO:0000256" key="5">
    <source>
        <dbReference type="ARBA" id="ARBA00022840"/>
    </source>
</evidence>